<dbReference type="InterPro" id="IPR037494">
    <property type="entry name" value="RAF1"/>
</dbReference>
<evidence type="ECO:0000259" key="2">
    <source>
        <dbReference type="Pfam" id="PF18087"/>
    </source>
</evidence>
<dbReference type="Pfam" id="PF18087">
    <property type="entry name" value="RuBisCo_chap_C"/>
    <property type="match status" value="1"/>
</dbReference>
<dbReference type="InterPro" id="IPR040858">
    <property type="entry name" value="Raf1_C"/>
</dbReference>
<dbReference type="GO" id="GO:0110102">
    <property type="term" value="P:ribulose bisphosphate carboxylase complex assembly"/>
    <property type="evidence" value="ECO:0007669"/>
    <property type="project" value="UniProtKB-ARBA"/>
</dbReference>
<feature type="domain" description="Rubisco accumulation factor 1 helix turn helix" evidence="4">
    <location>
        <begin position="75"/>
        <end position="133"/>
    </location>
</feature>
<dbReference type="STRING" id="13333.W1NHC9"/>
<dbReference type="InterPro" id="IPR040781">
    <property type="entry name" value="Raf1_HTH"/>
</dbReference>
<evidence type="ECO:0000256" key="1">
    <source>
        <dbReference type="ARBA" id="ARBA00023186"/>
    </source>
</evidence>
<keyword evidence="1" id="KW-0143">Chaperone</keyword>
<dbReference type="Pfam" id="PF18578">
    <property type="entry name" value="Raf1_N"/>
    <property type="match status" value="1"/>
</dbReference>
<gene>
    <name evidence="5" type="ORF">AMTR_s00009p00163120</name>
</gene>
<dbReference type="InterPro" id="IPR041358">
    <property type="entry name" value="Raf1_N"/>
</dbReference>
<sequence length="431" mass="48343">MVSLTSLPKHLFSFPPSTLQRKYQFLSLPHRPPLFLSLSNPRPPPPSFSPNPSEVYQPFRPPPSPLPSHYKTLDLESQLSILRDRLGRWFEYAPLISSLYRQGFSPSSLEESTGITGVEQNQLLVSSQVRSSIENALDPETLVFFDSPSSAPLLYELRLLSNTQRVAAAKYAMVNNLEIDGARELARAIKDFERRPASVRAGFTSSPGDCLAFSLFRQSAEVRIDSERSALLERALTLAETEEARKRIDETITSSPTEDEQKETTIRVPVVRMRTGEVAEAESIALMPVCEALVKEVETAPAWREEKGEFGVVRADVGWNRWVALPGWEPVAAASARVVAVAFIDARALPWKVKRWYKEEPVLVIVDREMREVEGEDGLYMVEREEGGVVVERGSVVSERGGNVRILGSVVMVVRPPKENVENQLQDEDWE</sequence>
<dbReference type="EMBL" id="KI397501">
    <property type="protein sequence ID" value="ERM94903.1"/>
    <property type="molecule type" value="Genomic_DNA"/>
</dbReference>
<dbReference type="Proteomes" id="UP000017836">
    <property type="component" value="Unassembled WGS sequence"/>
</dbReference>
<evidence type="ECO:0008006" key="7">
    <source>
        <dbReference type="Google" id="ProtNLM"/>
    </source>
</evidence>
<organism evidence="5 6">
    <name type="scientific">Amborella trichopoda</name>
    <dbReference type="NCBI Taxonomy" id="13333"/>
    <lineage>
        <taxon>Eukaryota</taxon>
        <taxon>Viridiplantae</taxon>
        <taxon>Streptophyta</taxon>
        <taxon>Embryophyta</taxon>
        <taxon>Tracheophyta</taxon>
        <taxon>Spermatophyta</taxon>
        <taxon>Magnoliopsida</taxon>
        <taxon>Amborellales</taxon>
        <taxon>Amborellaceae</taxon>
        <taxon>Amborella</taxon>
    </lineage>
</organism>
<accession>W1NHC9</accession>
<keyword evidence="6" id="KW-1185">Reference proteome</keyword>
<dbReference type="Gramene" id="ERM94903">
    <property type="protein sequence ID" value="ERM94903"/>
    <property type="gene ID" value="AMTR_s00009p00163120"/>
</dbReference>
<dbReference type="OMA" id="LWHEYAP"/>
<reference evidence="6" key="1">
    <citation type="journal article" date="2013" name="Science">
        <title>The Amborella genome and the evolution of flowering plants.</title>
        <authorList>
            <consortium name="Amborella Genome Project"/>
        </authorList>
    </citation>
    <scope>NUCLEOTIDE SEQUENCE [LARGE SCALE GENOMIC DNA]</scope>
</reference>
<proteinExistence type="predicted"/>
<name>W1NHC9_AMBTC</name>
<dbReference type="AlphaFoldDB" id="W1NHC9"/>
<dbReference type="KEGG" id="atr:18422947"/>
<dbReference type="PANTHER" id="PTHR35299:SF3">
    <property type="entry name" value="RUBISCO ACCUMULATION FACTOR 1.2, CHLOROPLASTIC"/>
    <property type="match status" value="1"/>
</dbReference>
<dbReference type="eggNOG" id="ENOG502QRYH">
    <property type="taxonomic scope" value="Eukaryota"/>
</dbReference>
<dbReference type="PANTHER" id="PTHR35299">
    <property type="entry name" value="RUBISCO ACCUMULATION FACTOR 1"/>
    <property type="match status" value="1"/>
</dbReference>
<evidence type="ECO:0000313" key="5">
    <source>
        <dbReference type="EMBL" id="ERM94903.1"/>
    </source>
</evidence>
<feature type="domain" description="Rubisco accumulation factor 1 C-terminal" evidence="2">
    <location>
        <begin position="268"/>
        <end position="418"/>
    </location>
</feature>
<feature type="domain" description="Rubisco accumulation factor 1 alpha-helical" evidence="3">
    <location>
        <begin position="150"/>
        <end position="251"/>
    </location>
</feature>
<dbReference type="OrthoDB" id="2017169at2759"/>
<dbReference type="HOGENOM" id="CLU_041979_0_0_1"/>
<evidence type="ECO:0000259" key="3">
    <source>
        <dbReference type="Pfam" id="PF18578"/>
    </source>
</evidence>
<dbReference type="Pfam" id="PF18579">
    <property type="entry name" value="Raf1_HTH"/>
    <property type="match status" value="1"/>
</dbReference>
<protein>
    <recommendedName>
        <fullName evidence="7">Rubisco accumulation factor 1 C-terminal domain-containing protein</fullName>
    </recommendedName>
</protein>
<evidence type="ECO:0000259" key="4">
    <source>
        <dbReference type="Pfam" id="PF18579"/>
    </source>
</evidence>
<evidence type="ECO:0000313" key="6">
    <source>
        <dbReference type="Proteomes" id="UP000017836"/>
    </source>
</evidence>